<evidence type="ECO:0000313" key="1">
    <source>
        <dbReference type="EMBL" id="TFD02425.1"/>
    </source>
</evidence>
<dbReference type="EMBL" id="SOGO01000025">
    <property type="protein sequence ID" value="TFD02425.1"/>
    <property type="molecule type" value="Genomic_DNA"/>
</dbReference>
<name>A0ABY2JBT3_9MICO</name>
<proteinExistence type="predicted"/>
<dbReference type="RefSeq" id="WP_134373722.1">
    <property type="nucleotide sequence ID" value="NZ_SOGO01000025.1"/>
</dbReference>
<gene>
    <name evidence="1" type="ORF">E3T25_08890</name>
</gene>
<keyword evidence="2" id="KW-1185">Reference proteome</keyword>
<protein>
    <submittedName>
        <fullName evidence="1">Uncharacterized protein</fullName>
    </submittedName>
</protein>
<accession>A0ABY2JBT3</accession>
<reference evidence="1 2" key="1">
    <citation type="submission" date="2019-03" db="EMBL/GenBank/DDBJ databases">
        <title>Genomics of glacier-inhabiting Cryobacterium strains.</title>
        <authorList>
            <person name="Liu Q."/>
            <person name="Xin Y.-H."/>
        </authorList>
    </citation>
    <scope>NUCLEOTIDE SEQUENCE [LARGE SCALE GENOMIC DNA]</scope>
    <source>
        <strain evidence="1 2">TMT2-16</strain>
    </source>
</reference>
<evidence type="ECO:0000313" key="2">
    <source>
        <dbReference type="Proteomes" id="UP000297851"/>
    </source>
</evidence>
<dbReference type="Proteomes" id="UP000297851">
    <property type="component" value="Unassembled WGS sequence"/>
</dbReference>
<sequence length="118" mass="13107">MVDMAEGAAGDCGASGPDFLWGIEGGCWLITTEDSTYRIDLDAMTIDRFRFPDPSSAPTDNGPTRPLREIVECRVGKLGYWLLNPEGPDIETVEYYWQRSSTVVRIEPVPAQPADRPE</sequence>
<organism evidence="1 2">
    <name type="scientific">Cryobacterium sandaracinum</name>
    <dbReference type="NCBI Taxonomy" id="1259247"/>
    <lineage>
        <taxon>Bacteria</taxon>
        <taxon>Bacillati</taxon>
        <taxon>Actinomycetota</taxon>
        <taxon>Actinomycetes</taxon>
        <taxon>Micrococcales</taxon>
        <taxon>Microbacteriaceae</taxon>
        <taxon>Cryobacterium</taxon>
    </lineage>
</organism>
<comment type="caution">
    <text evidence="1">The sequence shown here is derived from an EMBL/GenBank/DDBJ whole genome shotgun (WGS) entry which is preliminary data.</text>
</comment>